<dbReference type="EMBL" id="FZPH01000002">
    <property type="protein sequence ID" value="SNS91736.1"/>
    <property type="molecule type" value="Genomic_DNA"/>
</dbReference>
<dbReference type="Pfam" id="PF20009">
    <property type="entry name" value="GEVED"/>
    <property type="match status" value="1"/>
</dbReference>
<feature type="signal peptide" evidence="3">
    <location>
        <begin position="1"/>
        <end position="23"/>
    </location>
</feature>
<keyword evidence="3" id="KW-0732">Signal</keyword>
<dbReference type="AlphaFoldDB" id="A0A239ID84"/>
<dbReference type="Proteomes" id="UP000198362">
    <property type="component" value="Unassembled WGS sequence"/>
</dbReference>
<evidence type="ECO:0000313" key="7">
    <source>
        <dbReference type="Proteomes" id="UP000198362"/>
    </source>
</evidence>
<dbReference type="RefSeq" id="WP_089245339.1">
    <property type="nucleotide sequence ID" value="NZ_FZPH01000002.1"/>
</dbReference>
<feature type="region of interest" description="Disordered" evidence="1">
    <location>
        <begin position="368"/>
        <end position="455"/>
    </location>
</feature>
<gene>
    <name evidence="6" type="ORF">SAMN05421812_102351</name>
</gene>
<evidence type="ECO:0000259" key="5">
    <source>
        <dbReference type="Pfam" id="PF21959"/>
    </source>
</evidence>
<dbReference type="OrthoDB" id="3386127at2"/>
<keyword evidence="7" id="KW-1185">Reference proteome</keyword>
<evidence type="ECO:0000259" key="4">
    <source>
        <dbReference type="Pfam" id="PF20009"/>
    </source>
</evidence>
<feature type="domain" description="GEVED" evidence="4">
    <location>
        <begin position="323"/>
        <end position="398"/>
    </location>
</feature>
<keyword evidence="2" id="KW-0812">Transmembrane</keyword>
<dbReference type="Pfam" id="PF21959">
    <property type="entry name" value="DUF6923"/>
    <property type="match status" value="1"/>
</dbReference>
<evidence type="ECO:0000313" key="6">
    <source>
        <dbReference type="EMBL" id="SNS91736.1"/>
    </source>
</evidence>
<name>A0A239ID84_9ACTN</name>
<proteinExistence type="predicted"/>
<accession>A0A239ID84</accession>
<dbReference type="InterPro" id="IPR045474">
    <property type="entry name" value="GEVED"/>
</dbReference>
<reference evidence="6 7" key="1">
    <citation type="submission" date="2017-06" db="EMBL/GenBank/DDBJ databases">
        <authorList>
            <person name="Kim H.J."/>
            <person name="Triplett B.A."/>
        </authorList>
    </citation>
    <scope>NUCLEOTIDE SEQUENCE [LARGE SCALE GENOMIC DNA]</scope>
    <source>
        <strain evidence="6 7">CGMCC 4.5593</strain>
    </source>
</reference>
<dbReference type="InterPro" id="IPR054215">
    <property type="entry name" value="DUF6923"/>
</dbReference>
<evidence type="ECO:0000256" key="1">
    <source>
        <dbReference type="SAM" id="MobiDB-lite"/>
    </source>
</evidence>
<feature type="transmembrane region" description="Helical" evidence="2">
    <location>
        <begin position="461"/>
        <end position="482"/>
    </location>
</feature>
<protein>
    <submittedName>
        <fullName evidence="6">Uncharacterized protein</fullName>
    </submittedName>
</protein>
<keyword evidence="2" id="KW-1133">Transmembrane helix</keyword>
<evidence type="ECO:0000256" key="2">
    <source>
        <dbReference type="SAM" id="Phobius"/>
    </source>
</evidence>
<dbReference type="SUPFAM" id="SSF63829">
    <property type="entry name" value="Calcium-dependent phosphotriesterase"/>
    <property type="match status" value="1"/>
</dbReference>
<feature type="chain" id="PRO_5013371639" evidence="3">
    <location>
        <begin position="24"/>
        <end position="487"/>
    </location>
</feature>
<sequence length="487" mass="51607">MNHRVAAAVCAAAFLSAPAPVSAAPQRQPACYNATYLARDHSLVKTGKNETPVARFDAPLDALAYVPATERFWAISGDQVISFDGTGRVTKRAPIPAALQQRNTTSAAAGTKDRWIVRTDREVVTYRMPALKELERHEIDGPGADILLAPLIADWDLHGGKLYTIADGRLLTIDPHTGTAKPIATPTGLPTTGTFGAITIDPRGTLHALHDQTGSGYDVKLSNPTTATATATTRPAASSDAAECPEAWDYGDADAPYPTSRVRNGPRHKITDGLALGRTVTPESDAVKQDQDDALARPATVEPDGKLSVDITVTNQTGHKALLAAWHDLDGNGRFDDRDLATATVNSGKRTVTLTWNTRPGTSTLRIRLYGGPHGYNAPAPKPTGPADSGEVEDHPITTRSAPPAKDEDKDQQLDLKNLAGPAPAAVPDQGAPPVPVPLPEQKHHPVAANARPHEKDRLPLTWTVFVALLVPAASVAARAAAKRGSR</sequence>
<keyword evidence="2" id="KW-0472">Membrane</keyword>
<evidence type="ECO:0000256" key="3">
    <source>
        <dbReference type="SAM" id="SignalP"/>
    </source>
</evidence>
<feature type="domain" description="DUF6923" evidence="5">
    <location>
        <begin position="61"/>
        <end position="245"/>
    </location>
</feature>
<organism evidence="6 7">
    <name type="scientific">Asanoa hainanensis</name>
    <dbReference type="NCBI Taxonomy" id="560556"/>
    <lineage>
        <taxon>Bacteria</taxon>
        <taxon>Bacillati</taxon>
        <taxon>Actinomycetota</taxon>
        <taxon>Actinomycetes</taxon>
        <taxon>Micromonosporales</taxon>
        <taxon>Micromonosporaceae</taxon>
        <taxon>Asanoa</taxon>
    </lineage>
</organism>
<feature type="compositionally biased region" description="Basic and acidic residues" evidence="1">
    <location>
        <begin position="405"/>
        <end position="414"/>
    </location>
</feature>